<evidence type="ECO:0000256" key="1">
    <source>
        <dbReference type="SAM" id="MobiDB-lite"/>
    </source>
</evidence>
<gene>
    <name evidence="2" type="ORF">D9V30_08650</name>
</gene>
<name>A0A3L6ZMN9_9MICO</name>
<protein>
    <submittedName>
        <fullName evidence="2">Uncharacterized protein</fullName>
    </submittedName>
</protein>
<organism evidence="2 3">
    <name type="scientific">Mycetocola reblochoni</name>
    <dbReference type="NCBI Taxonomy" id="331618"/>
    <lineage>
        <taxon>Bacteria</taxon>
        <taxon>Bacillati</taxon>
        <taxon>Actinomycetota</taxon>
        <taxon>Actinomycetes</taxon>
        <taxon>Micrococcales</taxon>
        <taxon>Microbacteriaceae</taxon>
        <taxon>Mycetocola</taxon>
    </lineage>
</organism>
<evidence type="ECO:0000313" key="2">
    <source>
        <dbReference type="EMBL" id="RLP68935.1"/>
    </source>
</evidence>
<feature type="region of interest" description="Disordered" evidence="1">
    <location>
        <begin position="1"/>
        <end position="22"/>
    </location>
</feature>
<sequence>MPALVPALDDAAAVTDPQPAEKPWPCMALHVPSVMTSVKASTPKSSAVRRAACPPPEEAAPSAVPLPAAPAPVRPVRPSVSAPPAAAPNAPASAPAPAAPAVRSPSHDVRVPCPICASWAAASMASSVTTLKTAPFAASATSLRNRVRKNTVYMAFRAASQIIDEPNDGTAIATAQAISAINAMSAPMSVYLVYSTSRASFFRNAALEPKPSATWPSVPPSVSADARPTKERFALPEKLLPAPRSSLVSSDSMSRISVAAVVQPRASARSWSSLAWGNRSPVSTWNSVAACGLTISAIRCSLRVRPRRARAVCVVVPGVRRAGRQRRRLAAADVSASTSEKVSAAVTVSDARASTAPARLDVNAVEAWAAGR</sequence>
<feature type="compositionally biased region" description="Low complexity" evidence="1">
    <location>
        <begin position="76"/>
        <end position="104"/>
    </location>
</feature>
<dbReference type="AlphaFoldDB" id="A0A3L6ZMN9"/>
<dbReference type="EMBL" id="RCUW01000006">
    <property type="protein sequence ID" value="RLP68935.1"/>
    <property type="molecule type" value="Genomic_DNA"/>
</dbReference>
<accession>A0A3L6ZMN9</accession>
<comment type="caution">
    <text evidence="2">The sequence shown here is derived from an EMBL/GenBank/DDBJ whole genome shotgun (WGS) entry which is preliminary data.</text>
</comment>
<proteinExistence type="predicted"/>
<evidence type="ECO:0000313" key="3">
    <source>
        <dbReference type="Proteomes" id="UP000275395"/>
    </source>
</evidence>
<reference evidence="2 3" key="1">
    <citation type="submission" date="2018-10" db="EMBL/GenBank/DDBJ databases">
        <authorList>
            <person name="Li J."/>
        </authorList>
    </citation>
    <scope>NUCLEOTIDE SEQUENCE [LARGE SCALE GENOMIC DNA]</scope>
    <source>
        <strain evidence="2 3">JCM 30549</strain>
    </source>
</reference>
<feature type="region of interest" description="Disordered" evidence="1">
    <location>
        <begin position="46"/>
        <end position="107"/>
    </location>
</feature>
<dbReference type="Proteomes" id="UP000275395">
    <property type="component" value="Unassembled WGS sequence"/>
</dbReference>
<feature type="compositionally biased region" description="Low complexity" evidence="1">
    <location>
        <begin position="1"/>
        <end position="14"/>
    </location>
</feature>